<keyword evidence="2" id="KW-1185">Reference proteome</keyword>
<name>A0A9N9KHU0_9GLOM</name>
<sequence length="57" mass="6671">TAHSSNKLNDIANKLAKNQNQPHTLSLLHINIYNPSYYLYYDKYGIEQPTHRTIKNI</sequence>
<comment type="caution">
    <text evidence="1">The sequence shown here is derived from an EMBL/GenBank/DDBJ whole genome shotgun (WGS) entry which is preliminary data.</text>
</comment>
<dbReference type="Proteomes" id="UP000789759">
    <property type="component" value="Unassembled WGS sequence"/>
</dbReference>
<proteinExistence type="predicted"/>
<feature type="non-terminal residue" evidence="1">
    <location>
        <position position="1"/>
    </location>
</feature>
<reference evidence="1" key="1">
    <citation type="submission" date="2021-06" db="EMBL/GenBank/DDBJ databases">
        <authorList>
            <person name="Kallberg Y."/>
            <person name="Tangrot J."/>
            <person name="Rosling A."/>
        </authorList>
    </citation>
    <scope>NUCLEOTIDE SEQUENCE</scope>
    <source>
        <strain evidence="1">FL966</strain>
    </source>
</reference>
<dbReference type="EMBL" id="CAJVQA010068953">
    <property type="protein sequence ID" value="CAG8832680.1"/>
    <property type="molecule type" value="Genomic_DNA"/>
</dbReference>
<protein>
    <submittedName>
        <fullName evidence="1">13874_t:CDS:1</fullName>
    </submittedName>
</protein>
<organism evidence="1 2">
    <name type="scientific">Cetraspora pellucida</name>
    <dbReference type="NCBI Taxonomy" id="1433469"/>
    <lineage>
        <taxon>Eukaryota</taxon>
        <taxon>Fungi</taxon>
        <taxon>Fungi incertae sedis</taxon>
        <taxon>Mucoromycota</taxon>
        <taxon>Glomeromycotina</taxon>
        <taxon>Glomeromycetes</taxon>
        <taxon>Diversisporales</taxon>
        <taxon>Gigasporaceae</taxon>
        <taxon>Cetraspora</taxon>
    </lineage>
</organism>
<gene>
    <name evidence="1" type="ORF">CPELLU_LOCUS20882</name>
</gene>
<evidence type="ECO:0000313" key="2">
    <source>
        <dbReference type="Proteomes" id="UP000789759"/>
    </source>
</evidence>
<feature type="non-terminal residue" evidence="1">
    <location>
        <position position="57"/>
    </location>
</feature>
<dbReference type="AlphaFoldDB" id="A0A9N9KHU0"/>
<accession>A0A9N9KHU0</accession>
<evidence type="ECO:0000313" key="1">
    <source>
        <dbReference type="EMBL" id="CAG8832680.1"/>
    </source>
</evidence>